<dbReference type="EMBL" id="KN275968">
    <property type="protein sequence ID" value="KGM91566.1"/>
    <property type="molecule type" value="Genomic_DNA"/>
</dbReference>
<evidence type="ECO:0000313" key="1">
    <source>
        <dbReference type="EMBL" id="KGM91566.1"/>
    </source>
</evidence>
<keyword evidence="2" id="KW-1185">Reference proteome</keyword>
<dbReference type="AlphaFoldDB" id="A0A0A0HU74"/>
<dbReference type="HOGENOM" id="CLU_2868270_0_0_1"/>
<dbReference type="Proteomes" id="UP000001628">
    <property type="component" value="Unassembled WGS sequence"/>
</dbReference>
<evidence type="ECO:0000313" key="2">
    <source>
        <dbReference type="Proteomes" id="UP000001628"/>
    </source>
</evidence>
<gene>
    <name evidence="1" type="ORF">PADG_12341</name>
</gene>
<name>A0A0A0HU74_PARBD</name>
<dbReference type="InParanoid" id="A0A0A0HU74"/>
<accession>A0A0A0HU74</accession>
<sequence>MAARYVSSQLSFRPSRRAGEASWWIVSIRRPLGTVQQAFLLLASDPNLLKSLKKTLILSSLRLP</sequence>
<proteinExistence type="predicted"/>
<dbReference type="GeneID" id="22588238"/>
<dbReference type="VEuPathDB" id="FungiDB:PADG_12341"/>
<dbReference type="KEGG" id="pbn:PADG_12341"/>
<dbReference type="RefSeq" id="XP_010763183.1">
    <property type="nucleotide sequence ID" value="XM_010764881.1"/>
</dbReference>
<protein>
    <submittedName>
        <fullName evidence="1">Uncharacterized protein</fullName>
    </submittedName>
</protein>
<reference evidence="1 2" key="1">
    <citation type="journal article" date="2011" name="PLoS Genet.">
        <title>Comparative genomic analysis of human fungal pathogens causing paracoccidioidomycosis.</title>
        <authorList>
            <person name="Desjardins C.A."/>
            <person name="Champion M.D."/>
            <person name="Holder J.W."/>
            <person name="Muszewska A."/>
            <person name="Goldberg J."/>
            <person name="Bailao A.M."/>
            <person name="Brigido M.M."/>
            <person name="Ferreira M.E."/>
            <person name="Garcia A.M."/>
            <person name="Grynberg M."/>
            <person name="Gujja S."/>
            <person name="Heiman D.I."/>
            <person name="Henn M.R."/>
            <person name="Kodira C.D."/>
            <person name="Leon-Narvaez H."/>
            <person name="Longo L.V."/>
            <person name="Ma L.J."/>
            <person name="Malavazi I."/>
            <person name="Matsuo A.L."/>
            <person name="Morais F.V."/>
            <person name="Pereira M."/>
            <person name="Rodriguez-Brito S."/>
            <person name="Sakthikumar S."/>
            <person name="Salem-Izacc S.M."/>
            <person name="Sykes S.M."/>
            <person name="Teixeira M.M."/>
            <person name="Vallejo M.C."/>
            <person name="Walter M.E."/>
            <person name="Yandava C."/>
            <person name="Young S."/>
            <person name="Zeng Q."/>
            <person name="Zucker J."/>
            <person name="Felipe M.S."/>
            <person name="Goldman G.H."/>
            <person name="Haas B.J."/>
            <person name="McEwen J.G."/>
            <person name="Nino-Vega G."/>
            <person name="Puccia R."/>
            <person name="San-Blas G."/>
            <person name="Soares C.M."/>
            <person name="Birren B.W."/>
            <person name="Cuomo C.A."/>
        </authorList>
    </citation>
    <scope>NUCLEOTIDE SEQUENCE [LARGE SCALE GENOMIC DNA]</scope>
    <source>
        <strain evidence="1 2">Pb18</strain>
    </source>
</reference>
<organism evidence="1 2">
    <name type="scientific">Paracoccidioides brasiliensis (strain Pb18)</name>
    <dbReference type="NCBI Taxonomy" id="502780"/>
    <lineage>
        <taxon>Eukaryota</taxon>
        <taxon>Fungi</taxon>
        <taxon>Dikarya</taxon>
        <taxon>Ascomycota</taxon>
        <taxon>Pezizomycotina</taxon>
        <taxon>Eurotiomycetes</taxon>
        <taxon>Eurotiomycetidae</taxon>
        <taxon>Onygenales</taxon>
        <taxon>Ajellomycetaceae</taxon>
        <taxon>Paracoccidioides</taxon>
    </lineage>
</organism>